<comment type="catalytic activity">
    <reaction evidence="17">
        <text>Mg(2+)(out) + ATP + H2O = Mg(2+)(in) + ADP + phosphate + H(+)</text>
        <dbReference type="Rhea" id="RHEA:10260"/>
        <dbReference type="ChEBI" id="CHEBI:15377"/>
        <dbReference type="ChEBI" id="CHEBI:15378"/>
        <dbReference type="ChEBI" id="CHEBI:18420"/>
        <dbReference type="ChEBI" id="CHEBI:30616"/>
        <dbReference type="ChEBI" id="CHEBI:43474"/>
        <dbReference type="ChEBI" id="CHEBI:456216"/>
        <dbReference type="EC" id="7.2.2.14"/>
    </reaction>
</comment>
<dbReference type="EMBL" id="QUQM01000003">
    <property type="protein sequence ID" value="KAA8647983.1"/>
    <property type="molecule type" value="Genomic_DNA"/>
</dbReference>
<dbReference type="GO" id="GO:0005524">
    <property type="term" value="F:ATP binding"/>
    <property type="evidence" value="ECO:0007669"/>
    <property type="project" value="UniProtKB-KW"/>
</dbReference>
<dbReference type="Pfam" id="PF00690">
    <property type="entry name" value="Cation_ATPase_N"/>
    <property type="match status" value="1"/>
</dbReference>
<evidence type="ECO:0000259" key="19">
    <source>
        <dbReference type="SMART" id="SM00831"/>
    </source>
</evidence>
<dbReference type="Gene3D" id="3.40.50.1000">
    <property type="entry name" value="HAD superfamily/HAD-like"/>
    <property type="match status" value="1"/>
</dbReference>
<dbReference type="SFLD" id="SFLDS00003">
    <property type="entry name" value="Haloacid_Dehalogenase"/>
    <property type="match status" value="1"/>
</dbReference>
<gene>
    <name evidence="20" type="ORF">ATNIH1004_003866</name>
</gene>
<dbReference type="InterPro" id="IPR006068">
    <property type="entry name" value="ATPase_P-typ_cation-transptr_C"/>
</dbReference>
<evidence type="ECO:0000256" key="6">
    <source>
        <dbReference type="ARBA" id="ARBA00022475"/>
    </source>
</evidence>
<feature type="transmembrane region" description="Helical" evidence="18">
    <location>
        <begin position="818"/>
        <end position="836"/>
    </location>
</feature>
<dbReference type="RefSeq" id="XP_033427344.1">
    <property type="nucleotide sequence ID" value="XM_033568538.1"/>
</dbReference>
<dbReference type="PROSITE" id="PS00154">
    <property type="entry name" value="ATPASE_E1_E2"/>
    <property type="match status" value="1"/>
</dbReference>
<dbReference type="GeneID" id="54326568"/>
<evidence type="ECO:0000256" key="9">
    <source>
        <dbReference type="ARBA" id="ARBA00022692"/>
    </source>
</evidence>
<comment type="caution">
    <text evidence="20">The sequence shown here is derived from an EMBL/GenBank/DDBJ whole genome shotgun (WGS) entry which is preliminary data.</text>
</comment>
<dbReference type="PRINTS" id="PR01836">
    <property type="entry name" value="MGATPASE"/>
</dbReference>
<dbReference type="Pfam" id="PF00689">
    <property type="entry name" value="Cation_ATPase_C"/>
    <property type="match status" value="1"/>
</dbReference>
<comment type="subcellular location">
    <subcellularLocation>
        <location evidence="2">Cell inner membrane</location>
        <topology evidence="2">Multi-pass membrane protein</topology>
    </subcellularLocation>
</comment>
<dbReference type="GO" id="GO:0016887">
    <property type="term" value="F:ATP hydrolysis activity"/>
    <property type="evidence" value="ECO:0007669"/>
    <property type="project" value="InterPro"/>
</dbReference>
<dbReference type="SUPFAM" id="SSF81665">
    <property type="entry name" value="Calcium ATPase, transmembrane domain M"/>
    <property type="match status" value="1"/>
</dbReference>
<feature type="transmembrane region" description="Helical" evidence="18">
    <location>
        <begin position="715"/>
        <end position="731"/>
    </location>
</feature>
<dbReference type="SFLD" id="SFLDG00002">
    <property type="entry name" value="C1.7:_P-type_atpase_like"/>
    <property type="match status" value="1"/>
</dbReference>
<evidence type="ECO:0000313" key="20">
    <source>
        <dbReference type="EMBL" id="KAA8647983.1"/>
    </source>
</evidence>
<feature type="transmembrane region" description="Helical" evidence="18">
    <location>
        <begin position="240"/>
        <end position="264"/>
    </location>
</feature>
<keyword evidence="14 18" id="KW-1133">Transmembrane helix</keyword>
<dbReference type="Gene3D" id="1.20.1110.10">
    <property type="entry name" value="Calcium-transporting ATPase, transmembrane domain"/>
    <property type="match status" value="1"/>
</dbReference>
<keyword evidence="10" id="KW-0547">Nucleotide-binding</keyword>
<dbReference type="SUPFAM" id="SSF81653">
    <property type="entry name" value="Calcium ATPase, transduction domain A"/>
    <property type="match status" value="1"/>
</dbReference>
<keyword evidence="11" id="KW-0067">ATP-binding</keyword>
<dbReference type="SMART" id="SM00831">
    <property type="entry name" value="Cation_ATPase_N"/>
    <property type="match status" value="1"/>
</dbReference>
<evidence type="ECO:0000256" key="13">
    <source>
        <dbReference type="ARBA" id="ARBA00022967"/>
    </source>
</evidence>
<dbReference type="NCBIfam" id="TIGR01524">
    <property type="entry name" value="ATPase-IIIB_Mg"/>
    <property type="match status" value="1"/>
</dbReference>
<dbReference type="PANTHER" id="PTHR42861">
    <property type="entry name" value="CALCIUM-TRANSPORTING ATPASE"/>
    <property type="match status" value="1"/>
</dbReference>
<keyword evidence="12" id="KW-0460">Magnesium</keyword>
<evidence type="ECO:0000256" key="11">
    <source>
        <dbReference type="ARBA" id="ARBA00022840"/>
    </source>
</evidence>
<dbReference type="InterPro" id="IPR006415">
    <property type="entry name" value="P-type_ATPase_IIIB"/>
</dbReference>
<keyword evidence="9 18" id="KW-0812">Transmembrane</keyword>
<dbReference type="InterPro" id="IPR036412">
    <property type="entry name" value="HAD-like_sf"/>
</dbReference>
<keyword evidence="15 18" id="KW-0472">Membrane</keyword>
<accession>A0A5M9MSX9</accession>
<name>A0A5M9MSX9_9EURO</name>
<dbReference type="InterPro" id="IPR023299">
    <property type="entry name" value="ATPase_P-typ_cyto_dom_N"/>
</dbReference>
<evidence type="ECO:0000256" key="14">
    <source>
        <dbReference type="ARBA" id="ARBA00022989"/>
    </source>
</evidence>
<evidence type="ECO:0000313" key="21">
    <source>
        <dbReference type="Proteomes" id="UP000324241"/>
    </source>
</evidence>
<dbReference type="EC" id="7.2.2.14" evidence="4"/>
<dbReference type="InterPro" id="IPR018303">
    <property type="entry name" value="ATPase_P-typ_P_site"/>
</dbReference>
<evidence type="ECO:0000256" key="17">
    <source>
        <dbReference type="ARBA" id="ARBA00047295"/>
    </source>
</evidence>
<organism evidence="20 21">
    <name type="scientific">Aspergillus tanneri</name>
    <dbReference type="NCBI Taxonomy" id="1220188"/>
    <lineage>
        <taxon>Eukaryota</taxon>
        <taxon>Fungi</taxon>
        <taxon>Dikarya</taxon>
        <taxon>Ascomycota</taxon>
        <taxon>Pezizomycotina</taxon>
        <taxon>Eurotiomycetes</taxon>
        <taxon>Eurotiomycetidae</taxon>
        <taxon>Eurotiales</taxon>
        <taxon>Aspergillaceae</taxon>
        <taxon>Aspergillus</taxon>
        <taxon>Aspergillus subgen. Circumdati</taxon>
    </lineage>
</organism>
<dbReference type="InterPro" id="IPR001757">
    <property type="entry name" value="P_typ_ATPase"/>
</dbReference>
<evidence type="ECO:0000256" key="2">
    <source>
        <dbReference type="ARBA" id="ARBA00004429"/>
    </source>
</evidence>
<dbReference type="InterPro" id="IPR004014">
    <property type="entry name" value="ATPase_P-typ_cation-transptr_N"/>
</dbReference>
<dbReference type="InterPro" id="IPR023298">
    <property type="entry name" value="ATPase_P-typ_TM_dom_sf"/>
</dbReference>
<protein>
    <recommendedName>
        <fullName evidence="5">Magnesium-transporting ATPase, P-type 1</fullName>
        <ecNumber evidence="4">7.2.2.14</ecNumber>
    </recommendedName>
    <alternativeName>
        <fullName evidence="16">Mg(2+) transport ATPase, P-type 1</fullName>
    </alternativeName>
</protein>
<evidence type="ECO:0000256" key="12">
    <source>
        <dbReference type="ARBA" id="ARBA00022842"/>
    </source>
</evidence>
<dbReference type="VEuPathDB" id="FungiDB:EYZ11_009741"/>
<dbReference type="SUPFAM" id="SSF56784">
    <property type="entry name" value="HAD-like"/>
    <property type="match status" value="1"/>
</dbReference>
<keyword evidence="7" id="KW-0997">Cell inner membrane</keyword>
<dbReference type="Pfam" id="PF00122">
    <property type="entry name" value="E1-E2_ATPase"/>
    <property type="match status" value="1"/>
</dbReference>
<keyword evidence="6" id="KW-1003">Cell membrane</keyword>
<feature type="transmembrane region" description="Helical" evidence="18">
    <location>
        <begin position="317"/>
        <end position="337"/>
    </location>
</feature>
<keyword evidence="8" id="KW-0597">Phosphoprotein</keyword>
<dbReference type="OrthoDB" id="158672at2759"/>
<evidence type="ECO:0000256" key="18">
    <source>
        <dbReference type="SAM" id="Phobius"/>
    </source>
</evidence>
<dbReference type="InterPro" id="IPR059000">
    <property type="entry name" value="ATPase_P-type_domA"/>
</dbReference>
<evidence type="ECO:0000256" key="16">
    <source>
        <dbReference type="ARBA" id="ARBA00029806"/>
    </source>
</evidence>
<dbReference type="Gene3D" id="3.40.1110.10">
    <property type="entry name" value="Calcium-transporting ATPase, cytoplasmic domain N"/>
    <property type="match status" value="1"/>
</dbReference>
<evidence type="ECO:0000256" key="15">
    <source>
        <dbReference type="ARBA" id="ARBA00023136"/>
    </source>
</evidence>
<evidence type="ECO:0000256" key="5">
    <source>
        <dbReference type="ARBA" id="ARBA00013555"/>
    </source>
</evidence>
<dbReference type="GO" id="GO:0015444">
    <property type="term" value="F:P-type magnesium transporter activity"/>
    <property type="evidence" value="ECO:0007669"/>
    <property type="project" value="UniProtKB-EC"/>
</dbReference>
<dbReference type="SFLD" id="SFLDF00027">
    <property type="entry name" value="p-type_atpase"/>
    <property type="match status" value="1"/>
</dbReference>
<dbReference type="Pfam" id="PF13246">
    <property type="entry name" value="Cation_ATPase"/>
    <property type="match status" value="1"/>
</dbReference>
<dbReference type="AlphaFoldDB" id="A0A5M9MSX9"/>
<evidence type="ECO:0000256" key="10">
    <source>
        <dbReference type="ARBA" id="ARBA00022741"/>
    </source>
</evidence>
<dbReference type="Proteomes" id="UP000324241">
    <property type="component" value="Unassembled WGS sequence"/>
</dbReference>
<reference evidence="20 21" key="1">
    <citation type="submission" date="2019-08" db="EMBL/GenBank/DDBJ databases">
        <title>The genome sequence of a newly discovered highly antifungal drug resistant Aspergillus species, Aspergillus tanneri NIH 1004.</title>
        <authorList>
            <person name="Mounaud S."/>
            <person name="Singh I."/>
            <person name="Joardar V."/>
            <person name="Pakala S."/>
            <person name="Pakala S."/>
            <person name="Venepally P."/>
            <person name="Chung J.K."/>
            <person name="Losada L."/>
            <person name="Nierman W.C."/>
        </authorList>
    </citation>
    <scope>NUCLEOTIDE SEQUENCE [LARGE SCALE GENOMIC DNA]</scope>
    <source>
        <strain evidence="20 21">NIH1004</strain>
    </source>
</reference>
<dbReference type="InterPro" id="IPR023214">
    <property type="entry name" value="HAD_sf"/>
</dbReference>
<feature type="transmembrane region" description="Helical" evidence="18">
    <location>
        <begin position="848"/>
        <end position="867"/>
    </location>
</feature>
<evidence type="ECO:0000256" key="7">
    <source>
        <dbReference type="ARBA" id="ARBA00022519"/>
    </source>
</evidence>
<feature type="transmembrane region" description="Helical" evidence="18">
    <location>
        <begin position="879"/>
        <end position="900"/>
    </location>
</feature>
<proteinExistence type="inferred from homology"/>
<dbReference type="InterPro" id="IPR008250">
    <property type="entry name" value="ATPase_P-typ_transduc_dom_A_sf"/>
</dbReference>
<evidence type="ECO:0000256" key="4">
    <source>
        <dbReference type="ARBA" id="ARBA00012786"/>
    </source>
</evidence>
<dbReference type="InterPro" id="IPR044492">
    <property type="entry name" value="P_typ_ATPase_HD_dom"/>
</dbReference>
<comment type="similarity">
    <text evidence="3">Belongs to the cation transport ATPase (P-type) (TC 3.A.3) family. Type IIIB subfamily.</text>
</comment>
<dbReference type="GO" id="GO:0005886">
    <property type="term" value="C:plasma membrane"/>
    <property type="evidence" value="ECO:0007669"/>
    <property type="project" value="UniProtKB-SubCell"/>
</dbReference>
<feature type="transmembrane region" description="Helical" evidence="18">
    <location>
        <begin position="284"/>
        <end position="305"/>
    </location>
</feature>
<feature type="transmembrane region" description="Helical" evidence="18">
    <location>
        <begin position="777"/>
        <end position="798"/>
    </location>
</feature>
<dbReference type="NCBIfam" id="TIGR01494">
    <property type="entry name" value="ATPase_P-type"/>
    <property type="match status" value="2"/>
</dbReference>
<sequence>MDMFKGIGEHLYKRFGQRWQGQDVRKCQRQIESALSDISVIPLAEVFYRLGTRNRGLLCWEAAKRLKAAGPNVLPRAVPPPTCFLFLRGSVNPFNALLAFLAVISAISPSPSWETVSILLIMIIVSSVVRFHQEYQSSVEMFRLQSNSASMVRVRRQVSVNGTFGHHRVHETLVPAAELVTGDIIFIHSGETVPADCRVIDSHHLRVSQAVLSGESVAVRKAPCLSKHSDSYLLLDRENIVFMGSTVACGNAVGIVVATGSRTFMSSIAQALNNKRPPTAFELGVRNVSLVLCMFMLTMVPIIFTMSRRATGSSARAALFAISVAVGLVPEMLPAIVNANLARGALLLLKKCVIVKHLYAVQNLGGMTVLCSDKTGTITTDKLTVSHCANAQGIPDMHVFCLAYINAACQLQIADDIDHAVLRARGQYSQPPHIPYYETVEVIPFSFERRRSSCIIRNSANRLVLICKGAYDEVMALCTHVRFGAVHTDLDMSTRERVAHHVRQVTSRGYRVLLIAAKTIEATSLNQGEVHEGLENQMTLEGLIAFSQPVKEDAASSIHQLQDLGVELKILTGDSLEHTLRVFHELRLGHRFEGSAPAISGLQLDEINDPRELDMIVKGTMLFYKLTPGQKGHVVESLRRQGSSVGMLADGVNDCVALRSADVGITVDTAASAAKDSSDVILATKDLRILVDAVTVGRIAHGNTVKYIKMVTSSNFGNVFSVLIASIWLPFEPMTSLQLLFQNLLYDISQIAIAWDSVDEEYLQLPQNWNVSELIRFMLVFGPTSSIIDVCTFCLGVYYYGLNVADDPMRVSMFRTHWFLQGLLTQTLIIHFYRTAKVPWFQSRPSKALSLSIACIMTIGLLIPYIGPIRNTLGMVRPANTFLLFLVAELLGYCIEVQVLKSLYIKLFGAWI</sequence>
<keyword evidence="13" id="KW-1278">Translocase</keyword>
<feature type="domain" description="Cation-transporting P-type ATPase N-terminal" evidence="19">
    <location>
        <begin position="37"/>
        <end position="110"/>
    </location>
</feature>
<comment type="function">
    <text evidence="1">Mediates magnesium influx to the cytosol.</text>
</comment>
<evidence type="ECO:0000256" key="8">
    <source>
        <dbReference type="ARBA" id="ARBA00022553"/>
    </source>
</evidence>
<dbReference type="Gene3D" id="2.70.150.10">
    <property type="entry name" value="Calcium-transporting ATPase, cytoplasmic transduction domain A"/>
    <property type="match status" value="1"/>
</dbReference>
<evidence type="ECO:0000256" key="3">
    <source>
        <dbReference type="ARBA" id="ARBA00008746"/>
    </source>
</evidence>
<evidence type="ECO:0000256" key="1">
    <source>
        <dbReference type="ARBA" id="ARBA00003954"/>
    </source>
</evidence>